<evidence type="ECO:0000256" key="1">
    <source>
        <dbReference type="SAM" id="Phobius"/>
    </source>
</evidence>
<organism evidence="3 4">
    <name type="scientific">Obba rivulosa</name>
    <dbReference type="NCBI Taxonomy" id="1052685"/>
    <lineage>
        <taxon>Eukaryota</taxon>
        <taxon>Fungi</taxon>
        <taxon>Dikarya</taxon>
        <taxon>Basidiomycota</taxon>
        <taxon>Agaricomycotina</taxon>
        <taxon>Agaricomycetes</taxon>
        <taxon>Polyporales</taxon>
        <taxon>Gelatoporiaceae</taxon>
        <taxon>Obba</taxon>
    </lineage>
</organism>
<feature type="transmembrane region" description="Helical" evidence="1">
    <location>
        <begin position="116"/>
        <end position="137"/>
    </location>
</feature>
<dbReference type="EMBL" id="KV722678">
    <property type="protein sequence ID" value="OCH84398.1"/>
    <property type="molecule type" value="Genomic_DNA"/>
</dbReference>
<keyword evidence="4" id="KW-1185">Reference proteome</keyword>
<sequence length="172" mass="18677">MVSVNAALVGQGALNSYCFTAVSVVVIHEYVATFAAEVELIWRQKLANTTAIIFLLNRYNTLAMAAFYLANTCLTFPSQTSCKVVQSLELTSNLVSLGVWAAFAALRVYTLNSGNIHLALAALGLGLVPVVTNLYLISEQLSSKMFFEKNVCVSELDSVGTTWNTFVLFTMS</sequence>
<gene>
    <name evidence="3" type="ORF">OBBRIDRAFT_808270</name>
</gene>
<accession>A0A8E2AHR2</accession>
<dbReference type="Pfam" id="PF20151">
    <property type="entry name" value="DUF6533"/>
    <property type="match status" value="1"/>
</dbReference>
<name>A0A8E2AHR2_9APHY</name>
<feature type="transmembrane region" description="Helical" evidence="1">
    <location>
        <begin position="12"/>
        <end position="31"/>
    </location>
</feature>
<dbReference type="Proteomes" id="UP000250043">
    <property type="component" value="Unassembled WGS sequence"/>
</dbReference>
<feature type="transmembrane region" description="Helical" evidence="1">
    <location>
        <begin position="90"/>
        <end position="110"/>
    </location>
</feature>
<evidence type="ECO:0000313" key="3">
    <source>
        <dbReference type="EMBL" id="OCH84398.1"/>
    </source>
</evidence>
<reference evidence="3 4" key="1">
    <citation type="submission" date="2016-07" db="EMBL/GenBank/DDBJ databases">
        <title>Draft genome of the white-rot fungus Obba rivulosa 3A-2.</title>
        <authorList>
            <consortium name="DOE Joint Genome Institute"/>
            <person name="Miettinen O."/>
            <person name="Riley R."/>
            <person name="Acob R."/>
            <person name="Barry K."/>
            <person name="Cullen D."/>
            <person name="De Vries R."/>
            <person name="Hainaut M."/>
            <person name="Hatakka A."/>
            <person name="Henrissat B."/>
            <person name="Hilden K."/>
            <person name="Kuo R."/>
            <person name="Labutti K."/>
            <person name="Lipzen A."/>
            <person name="Makela M.R."/>
            <person name="Sandor L."/>
            <person name="Spatafora J.W."/>
            <person name="Grigoriev I.V."/>
            <person name="Hibbett D.S."/>
        </authorList>
    </citation>
    <scope>NUCLEOTIDE SEQUENCE [LARGE SCALE GENOMIC DNA]</scope>
    <source>
        <strain evidence="3 4">3A-2</strain>
    </source>
</reference>
<keyword evidence="1" id="KW-1133">Transmembrane helix</keyword>
<protein>
    <recommendedName>
        <fullName evidence="2">DUF6533 domain-containing protein</fullName>
    </recommendedName>
</protein>
<dbReference type="InterPro" id="IPR045340">
    <property type="entry name" value="DUF6533"/>
</dbReference>
<feature type="transmembrane region" description="Helical" evidence="1">
    <location>
        <begin position="51"/>
        <end position="70"/>
    </location>
</feature>
<keyword evidence="1" id="KW-0812">Transmembrane</keyword>
<proteinExistence type="predicted"/>
<keyword evidence="1" id="KW-0472">Membrane</keyword>
<dbReference type="OrthoDB" id="2803882at2759"/>
<dbReference type="AlphaFoldDB" id="A0A8E2AHR2"/>
<feature type="domain" description="DUF6533" evidence="2">
    <location>
        <begin position="17"/>
        <end position="62"/>
    </location>
</feature>
<evidence type="ECO:0000259" key="2">
    <source>
        <dbReference type="Pfam" id="PF20151"/>
    </source>
</evidence>
<evidence type="ECO:0000313" key="4">
    <source>
        <dbReference type="Proteomes" id="UP000250043"/>
    </source>
</evidence>